<accession>A0ABN9XTU3</accession>
<keyword evidence="4" id="KW-1185">Reference proteome</keyword>
<proteinExistence type="predicted"/>
<evidence type="ECO:0000313" key="4">
    <source>
        <dbReference type="Proteomes" id="UP001189429"/>
    </source>
</evidence>
<protein>
    <submittedName>
        <fullName evidence="3">Uncharacterized protein</fullName>
    </submittedName>
</protein>
<dbReference type="Proteomes" id="UP001189429">
    <property type="component" value="Unassembled WGS sequence"/>
</dbReference>
<name>A0ABN9XTU3_9DINO</name>
<keyword evidence="2" id="KW-0812">Transmembrane</keyword>
<feature type="compositionally biased region" description="Basic residues" evidence="1">
    <location>
        <begin position="177"/>
        <end position="187"/>
    </location>
</feature>
<comment type="caution">
    <text evidence="3">The sequence shown here is derived from an EMBL/GenBank/DDBJ whole genome shotgun (WGS) entry which is preliminary data.</text>
</comment>
<reference evidence="3" key="1">
    <citation type="submission" date="2023-10" db="EMBL/GenBank/DDBJ databases">
        <authorList>
            <person name="Chen Y."/>
            <person name="Shah S."/>
            <person name="Dougan E. K."/>
            <person name="Thang M."/>
            <person name="Chan C."/>
        </authorList>
    </citation>
    <scope>NUCLEOTIDE SEQUENCE [LARGE SCALE GENOMIC DNA]</scope>
</reference>
<feature type="region of interest" description="Disordered" evidence="1">
    <location>
        <begin position="133"/>
        <end position="201"/>
    </location>
</feature>
<feature type="compositionally biased region" description="Basic and acidic residues" evidence="1">
    <location>
        <begin position="158"/>
        <end position="168"/>
    </location>
</feature>
<evidence type="ECO:0000256" key="2">
    <source>
        <dbReference type="SAM" id="Phobius"/>
    </source>
</evidence>
<organism evidence="3 4">
    <name type="scientific">Prorocentrum cordatum</name>
    <dbReference type="NCBI Taxonomy" id="2364126"/>
    <lineage>
        <taxon>Eukaryota</taxon>
        <taxon>Sar</taxon>
        <taxon>Alveolata</taxon>
        <taxon>Dinophyceae</taxon>
        <taxon>Prorocentrales</taxon>
        <taxon>Prorocentraceae</taxon>
        <taxon>Prorocentrum</taxon>
    </lineage>
</organism>
<feature type="transmembrane region" description="Helical" evidence="2">
    <location>
        <begin position="75"/>
        <end position="100"/>
    </location>
</feature>
<sequence>MAGAIIWIAGPQAVWQVTQSYFPRRHAAAACLGLVCPPAAPCLQPVACPPCPACCASRYPAAPEAEVCSVLSPSWVVLFLLGLLVGAGLIGGGVALGTLAGRLARGSSEQGGDDVGHGRDNVWPARRSCCRPGCGAHDAQAGPRQRQPSRRVGGRPGDAVRHGAHEPCEPAVAARTWRPRSGHRRSRAGLGTISRTLLPHE</sequence>
<gene>
    <name evidence="3" type="ORF">PCOR1329_LOCUS79758</name>
</gene>
<keyword evidence="2" id="KW-0472">Membrane</keyword>
<keyword evidence="2" id="KW-1133">Transmembrane helix</keyword>
<evidence type="ECO:0000313" key="3">
    <source>
        <dbReference type="EMBL" id="CAK0903430.1"/>
    </source>
</evidence>
<dbReference type="EMBL" id="CAUYUJ010021229">
    <property type="protein sequence ID" value="CAK0903430.1"/>
    <property type="molecule type" value="Genomic_DNA"/>
</dbReference>
<evidence type="ECO:0000256" key="1">
    <source>
        <dbReference type="SAM" id="MobiDB-lite"/>
    </source>
</evidence>